<comment type="caution">
    <text evidence="2">The sequence shown here is derived from an EMBL/GenBank/DDBJ whole genome shotgun (WGS) entry which is preliminary data.</text>
</comment>
<evidence type="ECO:0000256" key="1">
    <source>
        <dbReference type="SAM" id="Phobius"/>
    </source>
</evidence>
<dbReference type="EMBL" id="CAJHIA010000034">
    <property type="protein sequence ID" value="CAD6450572.1"/>
    <property type="molecule type" value="Genomic_DNA"/>
</dbReference>
<keyword evidence="3" id="KW-1185">Reference proteome</keyword>
<protein>
    <submittedName>
        <fullName evidence="2">910f697a-5568-4493-81dd-9c037b9d9851</fullName>
    </submittedName>
</protein>
<evidence type="ECO:0000313" key="3">
    <source>
        <dbReference type="Proteomes" id="UP000624404"/>
    </source>
</evidence>
<organism evidence="2 3">
    <name type="scientific">Sclerotinia trifoliorum</name>
    <dbReference type="NCBI Taxonomy" id="28548"/>
    <lineage>
        <taxon>Eukaryota</taxon>
        <taxon>Fungi</taxon>
        <taxon>Dikarya</taxon>
        <taxon>Ascomycota</taxon>
        <taxon>Pezizomycotina</taxon>
        <taxon>Leotiomycetes</taxon>
        <taxon>Helotiales</taxon>
        <taxon>Sclerotiniaceae</taxon>
        <taxon>Sclerotinia</taxon>
    </lineage>
</organism>
<reference evidence="2" key="1">
    <citation type="submission" date="2020-10" db="EMBL/GenBank/DDBJ databases">
        <authorList>
            <person name="Kusch S."/>
        </authorList>
    </citation>
    <scope>NUCLEOTIDE SEQUENCE</scope>
    <source>
        <strain evidence="2">SwB9</strain>
    </source>
</reference>
<name>A0A8H2W563_9HELO</name>
<proteinExistence type="predicted"/>
<keyword evidence="1" id="KW-0812">Transmembrane</keyword>
<dbReference type="AlphaFoldDB" id="A0A8H2W563"/>
<keyword evidence="1" id="KW-0472">Membrane</keyword>
<feature type="transmembrane region" description="Helical" evidence="1">
    <location>
        <begin position="56"/>
        <end position="77"/>
    </location>
</feature>
<gene>
    <name evidence="2" type="ORF">SCLTRI_LOCUS9398</name>
</gene>
<accession>A0A8H2W563</accession>
<evidence type="ECO:0000313" key="2">
    <source>
        <dbReference type="EMBL" id="CAD6450572.1"/>
    </source>
</evidence>
<sequence length="92" mass="9747">MKGTRCLGQQQWEIEGRWVELTIASRPRPPFLHIVAPVFGLCPSGRGTKKAGAASGWLVALASLAQAIISLFAWCLWTPPFGGTKETPGGGG</sequence>
<keyword evidence="1" id="KW-1133">Transmembrane helix</keyword>
<dbReference type="Proteomes" id="UP000624404">
    <property type="component" value="Unassembled WGS sequence"/>
</dbReference>